<dbReference type="InterPro" id="IPR003593">
    <property type="entry name" value="AAA+_ATPase"/>
</dbReference>
<evidence type="ECO:0000256" key="1">
    <source>
        <dbReference type="ARBA" id="ARBA00005417"/>
    </source>
</evidence>
<evidence type="ECO:0000313" key="7">
    <source>
        <dbReference type="Proteomes" id="UP000037737"/>
    </source>
</evidence>
<dbReference type="GO" id="GO:0005524">
    <property type="term" value="F:ATP binding"/>
    <property type="evidence" value="ECO:0007669"/>
    <property type="project" value="UniProtKB-KW"/>
</dbReference>
<dbReference type="Gene3D" id="3.40.50.300">
    <property type="entry name" value="P-loop containing nucleotide triphosphate hydrolases"/>
    <property type="match status" value="1"/>
</dbReference>
<protein>
    <submittedName>
        <fullName evidence="6">ABC transporter ATP-binding protein</fullName>
    </submittedName>
</protein>
<feature type="domain" description="ABC transporter" evidence="5">
    <location>
        <begin position="5"/>
        <end position="229"/>
    </location>
</feature>
<gene>
    <name evidence="6" type="ORF">XI38_01840</name>
</gene>
<proteinExistence type="inferred from homology"/>
<dbReference type="PANTHER" id="PTHR43335:SF4">
    <property type="entry name" value="ABC TRANSPORTER, ATP-BINDING PROTEIN"/>
    <property type="match status" value="1"/>
</dbReference>
<dbReference type="SMART" id="SM00382">
    <property type="entry name" value="AAA"/>
    <property type="match status" value="1"/>
</dbReference>
<dbReference type="InterPro" id="IPR027417">
    <property type="entry name" value="P-loop_NTPase"/>
</dbReference>
<evidence type="ECO:0000256" key="2">
    <source>
        <dbReference type="ARBA" id="ARBA00022448"/>
    </source>
</evidence>
<comment type="similarity">
    <text evidence="1">Belongs to the ABC transporter superfamily.</text>
</comment>
<dbReference type="Pfam" id="PF00005">
    <property type="entry name" value="ABC_tran"/>
    <property type="match status" value="1"/>
</dbReference>
<sequence length="307" mass="33213">MPPIIQCEKLTKRFGNFTAVQDLDLELEPGTVLGFLGPNGAGKSTTIRMMLGLSMPSSGTVRLFGEDPLRNRAARTRVGYSPGELRLDDRLTVAATLKSWARLRGGVDEAFRDSLIDRLGVQMGRHVRGLSTGNRRKLALVGALMSRPELLILDEPTNGLDPLVQNEFMSILEEVTATGTSVLLSSHILSEVERIAERIIVIRAGAVVADGPTAKLRKGAAQEFRAVFADAVPDLSALASLAGVGAIESPQPGELRIQWAGPPRPLLQKLAEYELESLTAPEPDLETAFMSYYRSQDTTPALVERSA</sequence>
<dbReference type="PROSITE" id="PS50893">
    <property type="entry name" value="ABC_TRANSPORTER_2"/>
    <property type="match status" value="1"/>
</dbReference>
<dbReference type="EMBL" id="LAVO01000001">
    <property type="protein sequence ID" value="KOS12373.1"/>
    <property type="molecule type" value="Genomic_DNA"/>
</dbReference>
<evidence type="ECO:0000256" key="3">
    <source>
        <dbReference type="ARBA" id="ARBA00022741"/>
    </source>
</evidence>
<dbReference type="OrthoDB" id="9804819at2"/>
<keyword evidence="7" id="KW-1185">Reference proteome</keyword>
<name>A0A0M9VML9_9MICO</name>
<accession>A0A0M9VML9</accession>
<dbReference type="SUPFAM" id="SSF52540">
    <property type="entry name" value="P-loop containing nucleoside triphosphate hydrolases"/>
    <property type="match status" value="1"/>
</dbReference>
<keyword evidence="2" id="KW-0813">Transport</keyword>
<dbReference type="CDD" id="cd03230">
    <property type="entry name" value="ABC_DR_subfamily_A"/>
    <property type="match status" value="1"/>
</dbReference>
<dbReference type="KEGG" id="mcw:A8L33_04445"/>
<comment type="caution">
    <text evidence="6">The sequence shown here is derived from an EMBL/GenBank/DDBJ whole genome shotgun (WGS) entry which is preliminary data.</text>
</comment>
<dbReference type="PATRIC" id="fig|84292.3.peg.385"/>
<reference evidence="6" key="1">
    <citation type="submission" date="2015-04" db="EMBL/GenBank/DDBJ databases">
        <title>Complete genome sequence of Microbacterium chocolatum SIT 101, a bacterium enantioselectively hydrolyzing mesomeric diesters.</title>
        <authorList>
            <person name="Li X."/>
            <person name="Xu Y."/>
        </authorList>
    </citation>
    <scope>NUCLEOTIDE SEQUENCE [LARGE SCALE GENOMIC DNA]</scope>
    <source>
        <strain evidence="6">SIT 101</strain>
    </source>
</reference>
<dbReference type="GO" id="GO:0016887">
    <property type="term" value="F:ATP hydrolysis activity"/>
    <property type="evidence" value="ECO:0007669"/>
    <property type="project" value="InterPro"/>
</dbReference>
<dbReference type="PANTHER" id="PTHR43335">
    <property type="entry name" value="ABC TRANSPORTER, ATP-BINDING PROTEIN"/>
    <property type="match status" value="1"/>
</dbReference>
<organism evidence="6 7">
    <name type="scientific">Microbacterium aurantiacum</name>
    <dbReference type="NCBI Taxonomy" id="162393"/>
    <lineage>
        <taxon>Bacteria</taxon>
        <taxon>Bacillati</taxon>
        <taxon>Actinomycetota</taxon>
        <taxon>Actinomycetes</taxon>
        <taxon>Micrococcales</taxon>
        <taxon>Microbacteriaceae</taxon>
        <taxon>Microbacterium</taxon>
    </lineage>
</organism>
<dbReference type="InterPro" id="IPR003439">
    <property type="entry name" value="ABC_transporter-like_ATP-bd"/>
</dbReference>
<keyword evidence="4 6" id="KW-0067">ATP-binding</keyword>
<evidence type="ECO:0000313" key="6">
    <source>
        <dbReference type="EMBL" id="KOS12373.1"/>
    </source>
</evidence>
<evidence type="ECO:0000256" key="4">
    <source>
        <dbReference type="ARBA" id="ARBA00022840"/>
    </source>
</evidence>
<evidence type="ECO:0000259" key="5">
    <source>
        <dbReference type="PROSITE" id="PS50893"/>
    </source>
</evidence>
<dbReference type="AlphaFoldDB" id="A0A0M9VML9"/>
<keyword evidence="3" id="KW-0547">Nucleotide-binding</keyword>
<dbReference type="Proteomes" id="UP000037737">
    <property type="component" value="Unassembled WGS sequence"/>
</dbReference>